<feature type="non-terminal residue" evidence="2">
    <location>
        <position position="94"/>
    </location>
</feature>
<proteinExistence type="predicted"/>
<evidence type="ECO:0000256" key="1">
    <source>
        <dbReference type="SAM" id="MobiDB-lite"/>
    </source>
</evidence>
<evidence type="ECO:0000313" key="2">
    <source>
        <dbReference type="EMBL" id="SBQ47259.1"/>
    </source>
</evidence>
<organism evidence="2">
    <name type="scientific">Nothobranchius korthausae</name>
    <dbReference type="NCBI Taxonomy" id="1143690"/>
    <lineage>
        <taxon>Eukaryota</taxon>
        <taxon>Metazoa</taxon>
        <taxon>Chordata</taxon>
        <taxon>Craniata</taxon>
        <taxon>Vertebrata</taxon>
        <taxon>Euteleostomi</taxon>
        <taxon>Actinopterygii</taxon>
        <taxon>Neopterygii</taxon>
        <taxon>Teleostei</taxon>
        <taxon>Neoteleostei</taxon>
        <taxon>Acanthomorphata</taxon>
        <taxon>Ovalentaria</taxon>
        <taxon>Atherinomorphae</taxon>
        <taxon>Cyprinodontiformes</taxon>
        <taxon>Nothobranchiidae</taxon>
        <taxon>Nothobranchius</taxon>
    </lineage>
</organism>
<feature type="region of interest" description="Disordered" evidence="1">
    <location>
        <begin position="73"/>
        <end position="94"/>
    </location>
</feature>
<dbReference type="EMBL" id="HAEB01000786">
    <property type="protein sequence ID" value="SBQ47259.1"/>
    <property type="molecule type" value="Transcribed_RNA"/>
</dbReference>
<name>A0A1A8EL42_9TELE</name>
<protein>
    <submittedName>
        <fullName evidence="2">TNF(Tumour Necrosis Factor) family</fullName>
    </submittedName>
</protein>
<accession>A0A1A8EL42</accession>
<dbReference type="AlphaFoldDB" id="A0A1A8EL42"/>
<feature type="compositionally biased region" description="Gly residues" evidence="1">
    <location>
        <begin position="85"/>
        <end position="94"/>
    </location>
</feature>
<reference evidence="2" key="1">
    <citation type="submission" date="2016-05" db="EMBL/GenBank/DDBJ databases">
        <authorList>
            <person name="Lavstsen T."/>
            <person name="Jespersen J.S."/>
        </authorList>
    </citation>
    <scope>NUCLEOTIDE SEQUENCE</scope>
    <source>
        <tissue evidence="2">Brain</tissue>
    </source>
</reference>
<feature type="region of interest" description="Disordered" evidence="1">
    <location>
        <begin position="1"/>
        <end position="22"/>
    </location>
</feature>
<gene>
    <name evidence="2" type="primary">Nfu_g_1_010588</name>
</gene>
<feature type="non-terminal residue" evidence="2">
    <location>
        <position position="1"/>
    </location>
</feature>
<sequence length="94" mass="10412">AAENFPPSKPHNGGKRLSPQLGKFRLHQKLRQGNRLRCDSWERILLCLHPFHPGVRRQEQLGVPGLRRAAAVPVQRLPEKTNAAGGQGPMGLLP</sequence>
<reference evidence="2" key="2">
    <citation type="submission" date="2016-06" db="EMBL/GenBank/DDBJ databases">
        <title>The genome of a short-lived fish provides insights into sex chromosome evolution and the genetic control of aging.</title>
        <authorList>
            <person name="Reichwald K."/>
            <person name="Felder M."/>
            <person name="Petzold A."/>
            <person name="Koch P."/>
            <person name="Groth M."/>
            <person name="Platzer M."/>
        </authorList>
    </citation>
    <scope>NUCLEOTIDE SEQUENCE</scope>
    <source>
        <tissue evidence="2">Brain</tissue>
    </source>
</reference>